<dbReference type="GO" id="GO:0005524">
    <property type="term" value="F:ATP binding"/>
    <property type="evidence" value="ECO:0007669"/>
    <property type="project" value="UniProtKB-UniRule"/>
</dbReference>
<dbReference type="Gene3D" id="3.30.200.20">
    <property type="entry name" value="Phosphorylase Kinase, domain 1"/>
    <property type="match status" value="1"/>
</dbReference>
<dbReference type="OrthoDB" id="10013850at2759"/>
<evidence type="ECO:0000313" key="12">
    <source>
        <dbReference type="Proteomes" id="UP000245119"/>
    </source>
</evidence>
<dbReference type="SMART" id="SM00220">
    <property type="entry name" value="S_TKc"/>
    <property type="match status" value="1"/>
</dbReference>
<keyword evidence="2" id="KW-0963">Cytoplasm</keyword>
<evidence type="ECO:0000256" key="7">
    <source>
        <dbReference type="ARBA" id="ARBA00022840"/>
    </source>
</evidence>
<evidence type="ECO:0000256" key="8">
    <source>
        <dbReference type="PROSITE-ProRule" id="PRU10141"/>
    </source>
</evidence>
<evidence type="ECO:0000256" key="1">
    <source>
        <dbReference type="ARBA" id="ARBA00004496"/>
    </source>
</evidence>
<name>A0A2T7NUB0_POMCA</name>
<dbReference type="GO" id="GO:0009967">
    <property type="term" value="P:positive regulation of signal transduction"/>
    <property type="evidence" value="ECO:0007669"/>
    <property type="project" value="UniProtKB-ARBA"/>
</dbReference>
<dbReference type="FunFam" id="3.30.200.20:FF:000106">
    <property type="entry name" value="serine/threonine-protein kinase TBK1 isoform X1"/>
    <property type="match status" value="1"/>
</dbReference>
<dbReference type="PANTHER" id="PTHR22969:SF15">
    <property type="entry name" value="FI05319P"/>
    <property type="match status" value="1"/>
</dbReference>
<keyword evidence="3" id="KW-0723">Serine/threonine-protein kinase</keyword>
<organism evidence="11 12">
    <name type="scientific">Pomacea canaliculata</name>
    <name type="common">Golden apple snail</name>
    <dbReference type="NCBI Taxonomy" id="400727"/>
    <lineage>
        <taxon>Eukaryota</taxon>
        <taxon>Metazoa</taxon>
        <taxon>Spiralia</taxon>
        <taxon>Lophotrochozoa</taxon>
        <taxon>Mollusca</taxon>
        <taxon>Gastropoda</taxon>
        <taxon>Caenogastropoda</taxon>
        <taxon>Architaenioglossa</taxon>
        <taxon>Ampullarioidea</taxon>
        <taxon>Ampullariidae</taxon>
        <taxon>Pomacea</taxon>
    </lineage>
</organism>
<feature type="region of interest" description="Disordered" evidence="9">
    <location>
        <begin position="659"/>
        <end position="699"/>
    </location>
</feature>
<keyword evidence="4" id="KW-0808">Transferase</keyword>
<reference evidence="11 12" key="1">
    <citation type="submission" date="2018-04" db="EMBL/GenBank/DDBJ databases">
        <title>The genome of golden apple snail Pomacea canaliculata provides insight into stress tolerance and invasive adaptation.</title>
        <authorList>
            <person name="Liu C."/>
            <person name="Liu B."/>
            <person name="Ren Y."/>
            <person name="Zhang Y."/>
            <person name="Wang H."/>
            <person name="Li S."/>
            <person name="Jiang F."/>
            <person name="Yin L."/>
            <person name="Zhang G."/>
            <person name="Qian W."/>
            <person name="Fan W."/>
        </authorList>
    </citation>
    <scope>NUCLEOTIDE SEQUENCE [LARGE SCALE GENOMIC DNA]</scope>
    <source>
        <strain evidence="11">SZHN2017</strain>
        <tissue evidence="11">Muscle</tissue>
    </source>
</reference>
<evidence type="ECO:0000256" key="9">
    <source>
        <dbReference type="SAM" id="MobiDB-lite"/>
    </source>
</evidence>
<keyword evidence="5 8" id="KW-0547">Nucleotide-binding</keyword>
<comment type="subcellular location">
    <subcellularLocation>
        <location evidence="1">Cytoplasm</location>
    </subcellularLocation>
</comment>
<keyword evidence="7 8" id="KW-0067">ATP-binding</keyword>
<dbReference type="Pfam" id="PF00069">
    <property type="entry name" value="Pkinase"/>
    <property type="match status" value="1"/>
</dbReference>
<dbReference type="STRING" id="400727.A0A2T7NUB0"/>
<gene>
    <name evidence="11" type="ORF">C0Q70_15229</name>
</gene>
<protein>
    <recommendedName>
        <fullName evidence="10">Protein kinase domain-containing protein</fullName>
    </recommendedName>
</protein>
<dbReference type="InterPro" id="IPR051180">
    <property type="entry name" value="IKK"/>
</dbReference>
<evidence type="ECO:0000313" key="11">
    <source>
        <dbReference type="EMBL" id="PVD24744.1"/>
    </source>
</evidence>
<evidence type="ECO:0000256" key="4">
    <source>
        <dbReference type="ARBA" id="ARBA00022679"/>
    </source>
</evidence>
<dbReference type="Gene3D" id="1.20.1270.420">
    <property type="match status" value="1"/>
</dbReference>
<dbReference type="Proteomes" id="UP000245119">
    <property type="component" value="Linkage Group LG9"/>
</dbReference>
<keyword evidence="6" id="KW-0418">Kinase</keyword>
<dbReference type="Gene3D" id="1.10.510.10">
    <property type="entry name" value="Transferase(Phosphotransferase) domain 1"/>
    <property type="match status" value="1"/>
</dbReference>
<dbReference type="PROSITE" id="PS50011">
    <property type="entry name" value="PROTEIN_KINASE_DOM"/>
    <property type="match status" value="1"/>
</dbReference>
<evidence type="ECO:0000256" key="3">
    <source>
        <dbReference type="ARBA" id="ARBA00022527"/>
    </source>
</evidence>
<dbReference type="InterPro" id="IPR000719">
    <property type="entry name" value="Prot_kinase_dom"/>
</dbReference>
<dbReference type="SUPFAM" id="SSF56112">
    <property type="entry name" value="Protein kinase-like (PK-like)"/>
    <property type="match status" value="1"/>
</dbReference>
<dbReference type="GO" id="GO:0005737">
    <property type="term" value="C:cytoplasm"/>
    <property type="evidence" value="ECO:0007669"/>
    <property type="project" value="UniProtKB-SubCell"/>
</dbReference>
<dbReference type="FunFam" id="1.10.510.10:FF:000100">
    <property type="entry name" value="inhibitor of nuclear factor kappa-B kinase subunit epsilon"/>
    <property type="match status" value="1"/>
</dbReference>
<evidence type="ECO:0000256" key="2">
    <source>
        <dbReference type="ARBA" id="ARBA00022490"/>
    </source>
</evidence>
<feature type="domain" description="Protein kinase" evidence="10">
    <location>
        <begin position="19"/>
        <end position="311"/>
    </location>
</feature>
<dbReference type="PROSITE" id="PS00107">
    <property type="entry name" value="PROTEIN_KINASE_ATP"/>
    <property type="match status" value="1"/>
</dbReference>
<dbReference type="EMBL" id="PZQS01000009">
    <property type="protein sequence ID" value="PVD24744.1"/>
    <property type="molecule type" value="Genomic_DNA"/>
</dbReference>
<evidence type="ECO:0000259" key="10">
    <source>
        <dbReference type="PROSITE" id="PS50011"/>
    </source>
</evidence>
<dbReference type="GO" id="GO:0006950">
    <property type="term" value="P:response to stress"/>
    <property type="evidence" value="ECO:0007669"/>
    <property type="project" value="UniProtKB-ARBA"/>
</dbReference>
<proteinExistence type="predicted"/>
<accession>A0A2T7NUB0</accession>
<feature type="binding site" evidence="8">
    <location>
        <position position="48"/>
    </location>
    <ligand>
        <name>ATP</name>
        <dbReference type="ChEBI" id="CHEBI:30616"/>
    </ligand>
</feature>
<dbReference type="AlphaFoldDB" id="A0A2T7NUB0"/>
<dbReference type="GO" id="GO:0045089">
    <property type="term" value="P:positive regulation of innate immune response"/>
    <property type="evidence" value="ECO:0007669"/>
    <property type="project" value="UniProtKB-ARBA"/>
</dbReference>
<dbReference type="PANTHER" id="PTHR22969">
    <property type="entry name" value="IKB KINASE"/>
    <property type="match status" value="1"/>
</dbReference>
<dbReference type="InterPro" id="IPR011009">
    <property type="entry name" value="Kinase-like_dom_sf"/>
</dbReference>
<dbReference type="GO" id="GO:0010628">
    <property type="term" value="P:positive regulation of gene expression"/>
    <property type="evidence" value="ECO:0007669"/>
    <property type="project" value="UniProtKB-ARBA"/>
</dbReference>
<dbReference type="GO" id="GO:0004674">
    <property type="term" value="F:protein serine/threonine kinase activity"/>
    <property type="evidence" value="ECO:0007669"/>
    <property type="project" value="UniProtKB-KW"/>
</dbReference>
<comment type="caution">
    <text evidence="11">The sequence shown here is derived from an EMBL/GenBank/DDBJ whole genome shotgun (WGS) entry which is preliminary data.</text>
</comment>
<dbReference type="Gene3D" id="3.10.20.90">
    <property type="entry name" value="Phosphatidylinositol 3-kinase Catalytic Subunit, Chain A, domain 1"/>
    <property type="match status" value="1"/>
</dbReference>
<keyword evidence="12" id="KW-1185">Reference proteome</keyword>
<evidence type="ECO:0000256" key="5">
    <source>
        <dbReference type="ARBA" id="ARBA00022741"/>
    </source>
</evidence>
<dbReference type="InterPro" id="IPR017441">
    <property type="entry name" value="Protein_kinase_ATP_BS"/>
</dbReference>
<evidence type="ECO:0000256" key="6">
    <source>
        <dbReference type="ARBA" id="ARBA00022777"/>
    </source>
</evidence>
<sequence length="756" mass="86190">MSAFPVLKGILQSSQNYTWNTADCLGRGATAVVYLGREKSNGKVVAVKVFHEHLRIGQSGEDLRELELLRRLNHENIITLHAIEHEFQAKRIVLVMEYCEGGSLYHMLDQPQYQFGLPEDLFLLVLFHVAAGMLYLRKSGVIHRDIKPGNIMRYLTDDGNSIFKLTDFGAARDLSDEENFTSLYGTEEYLHPGMYQRAVLRLPTSQQFDARVDLWSLGVTFYHVQQDSSIPTIRYRIITQKESGVISGQQHFEEGPIHWSRELPNTCQLSSGLRHIITPLLAGLMEPDTSRMLSYEQFFGIVDKVRSHTKLTIFHYTSATLLTLYVDPKWTLSGLQDSLASMTDLHAAQQLLLVGGHTLEEVVLATTEIAQFPMHVQSSIIYLYPCEMVTSEVPHLQQPEIPPFPEFLNIIDIDKDSRLALNCLARGHLIKLHTQTTTQQQNCLIEGQLNLRMYIDSRLRATADAQQQMQQLVAESKKRFDMFYSCVFSLQTLSTVLSRSDSYFRDILNDETLRKVHVKAEERSDEIHRYRRGLQESTSKVEHHLSVISNIQNRFRRDKSVKNQMTSHDENIHRFERQKLQEHCMQMLSILTGHCIPTRDRLHGQAFGFVGMLLKALSRVIKVEKNIESVINCQQLLSSRLDKIQARCKEEVYQLQKQIPTGKTSEGLPESKDEGLGTSHHIPGSTSSQVVDVSSPGDELGPESISLRAEFQSLKAESQELWELLEGNLQIVKRLEEDAHQMQSSGSLSRNLKISH</sequence>